<name>A0A1G9V7G7_9FIRM</name>
<comment type="similarity">
    <text evidence="1">Belongs to the LysR transcriptional regulatory family.</text>
</comment>
<reference evidence="7 9" key="1">
    <citation type="submission" date="2018-04" db="EMBL/GenBank/DDBJ databases">
        <title>Subsurface microbial communities from deep shales in Ohio and West Virginia, USA.</title>
        <authorList>
            <person name="Wrighton K."/>
        </authorList>
    </citation>
    <scope>NUCLEOTIDE SEQUENCE [LARGE SCALE GENOMIC DNA]</scope>
    <source>
        <strain evidence="7 9">MSL28</strain>
    </source>
</reference>
<evidence type="ECO:0000313" key="10">
    <source>
        <dbReference type="Proteomes" id="UP000295758"/>
    </source>
</evidence>
<evidence type="ECO:0000313" key="9">
    <source>
        <dbReference type="Proteomes" id="UP000247389"/>
    </source>
</evidence>
<evidence type="ECO:0000256" key="2">
    <source>
        <dbReference type="ARBA" id="ARBA00023015"/>
    </source>
</evidence>
<feature type="domain" description="HTH lysR-type" evidence="6">
    <location>
        <begin position="9"/>
        <end position="66"/>
    </location>
</feature>
<gene>
    <name evidence="8" type="ORF">BY453_10131</name>
    <name evidence="7" type="ORF">C8C78_10629</name>
</gene>
<dbReference type="SUPFAM" id="SSF53850">
    <property type="entry name" value="Periplasmic binding protein-like II"/>
    <property type="match status" value="1"/>
</dbReference>
<dbReference type="Gene3D" id="3.40.190.290">
    <property type="match status" value="1"/>
</dbReference>
<dbReference type="Pfam" id="PF00126">
    <property type="entry name" value="HTH_1"/>
    <property type="match status" value="1"/>
</dbReference>
<dbReference type="Gene3D" id="1.10.10.10">
    <property type="entry name" value="Winged helix-like DNA-binding domain superfamily/Winged helix DNA-binding domain"/>
    <property type="match status" value="1"/>
</dbReference>
<proteinExistence type="inferred from homology"/>
<dbReference type="PROSITE" id="PS50931">
    <property type="entry name" value="HTH_LYSR"/>
    <property type="match status" value="1"/>
</dbReference>
<dbReference type="Proteomes" id="UP000247389">
    <property type="component" value="Unassembled WGS sequence"/>
</dbReference>
<dbReference type="InterPro" id="IPR005119">
    <property type="entry name" value="LysR_subst-bd"/>
</dbReference>
<keyword evidence="3" id="KW-0238">DNA-binding</keyword>
<dbReference type="SUPFAM" id="SSF46785">
    <property type="entry name" value="Winged helix' DNA-binding domain"/>
    <property type="match status" value="1"/>
</dbReference>
<dbReference type="PANTHER" id="PTHR30126:SF64">
    <property type="entry name" value="HTH-TYPE TRANSCRIPTIONAL REGULATOR CITR"/>
    <property type="match status" value="1"/>
</dbReference>
<dbReference type="InterPro" id="IPR036388">
    <property type="entry name" value="WH-like_DNA-bd_sf"/>
</dbReference>
<keyword evidence="5" id="KW-0175">Coiled coil</keyword>
<evidence type="ECO:0000256" key="4">
    <source>
        <dbReference type="ARBA" id="ARBA00023163"/>
    </source>
</evidence>
<keyword evidence="4" id="KW-0804">Transcription</keyword>
<accession>A0A1G9V7G7</accession>
<dbReference type="EMBL" id="QICM01000006">
    <property type="protein sequence ID" value="PXV67903.1"/>
    <property type="molecule type" value="Genomic_DNA"/>
</dbReference>
<evidence type="ECO:0000259" key="6">
    <source>
        <dbReference type="PROSITE" id="PS50931"/>
    </source>
</evidence>
<dbReference type="GO" id="GO:0000976">
    <property type="term" value="F:transcription cis-regulatory region binding"/>
    <property type="evidence" value="ECO:0007669"/>
    <property type="project" value="TreeGrafter"/>
</dbReference>
<sequence length="314" mass="36562">MQYKGEVFFKIDYLRSFYYTARCKSISKASETLHISQPGLSKQLQKLEEDFEATLFERSNKGVILTKIGKKVFDYAESILQLEKNLYNEIEKMKNKEEQLNIAACQNFGSFYFASKIHKFEKDYSNLQIKINTYNSSKVLNKVLNHDYTLGILVGMENCDHLFFEKDCQNCPYIDKIDFFEDQLVLCASQNFDRDLITTDEIEDLSIIIRENDSSAYNLINDFLNKNNINIDDLNLSFISNSVNITKQAVINGDSLAFLPKSAVTVELARNVLKIIDIDCDFKELLHFKYSIIKRKDYQLNDEEEKFKNFILSV</sequence>
<dbReference type="EMBL" id="SOAA01000001">
    <property type="protein sequence ID" value="TDS35317.1"/>
    <property type="molecule type" value="Genomic_DNA"/>
</dbReference>
<dbReference type="Pfam" id="PF03466">
    <property type="entry name" value="LysR_substrate"/>
    <property type="match status" value="1"/>
</dbReference>
<feature type="coiled-coil region" evidence="5">
    <location>
        <begin position="76"/>
        <end position="103"/>
    </location>
</feature>
<organism evidence="7 9">
    <name type="scientific">Halanaerobium congolense</name>
    <dbReference type="NCBI Taxonomy" id="54121"/>
    <lineage>
        <taxon>Bacteria</taxon>
        <taxon>Bacillati</taxon>
        <taxon>Bacillota</taxon>
        <taxon>Clostridia</taxon>
        <taxon>Halanaerobiales</taxon>
        <taxon>Halanaerobiaceae</taxon>
        <taxon>Halanaerobium</taxon>
    </lineage>
</organism>
<dbReference type="FunFam" id="1.10.10.10:FF:000001">
    <property type="entry name" value="LysR family transcriptional regulator"/>
    <property type="match status" value="1"/>
</dbReference>
<keyword evidence="2" id="KW-0805">Transcription regulation</keyword>
<dbReference type="GO" id="GO:0003700">
    <property type="term" value="F:DNA-binding transcription factor activity"/>
    <property type="evidence" value="ECO:0007669"/>
    <property type="project" value="InterPro"/>
</dbReference>
<evidence type="ECO:0000256" key="5">
    <source>
        <dbReference type="SAM" id="Coils"/>
    </source>
</evidence>
<evidence type="ECO:0000256" key="3">
    <source>
        <dbReference type="ARBA" id="ARBA00023125"/>
    </source>
</evidence>
<evidence type="ECO:0000256" key="1">
    <source>
        <dbReference type="ARBA" id="ARBA00009437"/>
    </source>
</evidence>
<dbReference type="Proteomes" id="UP000295758">
    <property type="component" value="Unassembled WGS sequence"/>
</dbReference>
<comment type="caution">
    <text evidence="7">The sequence shown here is derived from an EMBL/GenBank/DDBJ whole genome shotgun (WGS) entry which is preliminary data.</text>
</comment>
<dbReference type="AlphaFoldDB" id="A0A1G9V7G7"/>
<dbReference type="InterPro" id="IPR036390">
    <property type="entry name" value="WH_DNA-bd_sf"/>
</dbReference>
<protein>
    <submittedName>
        <fullName evidence="7">LysR family transcriptional regulator</fullName>
    </submittedName>
</protein>
<dbReference type="InterPro" id="IPR000847">
    <property type="entry name" value="LysR_HTH_N"/>
</dbReference>
<dbReference type="PRINTS" id="PR00039">
    <property type="entry name" value="HTHLYSR"/>
</dbReference>
<dbReference type="RefSeq" id="WP_089723199.1">
    <property type="nucleotide sequence ID" value="NZ_FNGB01000023.1"/>
</dbReference>
<dbReference type="PANTHER" id="PTHR30126">
    <property type="entry name" value="HTH-TYPE TRANSCRIPTIONAL REGULATOR"/>
    <property type="match status" value="1"/>
</dbReference>
<evidence type="ECO:0000313" key="7">
    <source>
        <dbReference type="EMBL" id="PXV67903.1"/>
    </source>
</evidence>
<reference evidence="8 10" key="2">
    <citation type="submission" date="2019-03" db="EMBL/GenBank/DDBJ databases">
        <title>Deep subsurface shale carbon reservoir microbial communities from Ohio and West Virginia, USA.</title>
        <authorList>
            <person name="Wrighton K."/>
        </authorList>
    </citation>
    <scope>NUCLEOTIDE SEQUENCE [LARGE SCALE GENOMIC DNA]</scope>
    <source>
        <strain evidence="8 10">UTICA-S4D12</strain>
    </source>
</reference>
<evidence type="ECO:0000313" key="8">
    <source>
        <dbReference type="EMBL" id="TDS35317.1"/>
    </source>
</evidence>